<sequence>MPASKALTDLFLAFLVLCCLPLSTPILLLNYVYVLIFPLYPVHKRLRRTPGFKSRKILITGVDTRYGLRLARAFHQTGHVVVGAYYEPGPLLNHVRFSNAVSRFYRLASETRGRREASYVANLLNIVEREHADLWIDCFQSADPSVEARTREAVQEKTNCKCFALRAGNVPYLASRDAFLKYLENQGYTVPESYQVTSRAEIHNVLGKARGTRRYLLESLEPNGVRANMARTKLPSRTVSQTYDAISRISITNTTPWKLERDVNGLENISTSAIVVRGSVKLFVASRTIRPGCYQVLEPTSALSRSMLRFVQTFARKEGSEFTTHLGVDFCVDEQPTESGVVQTILPVQVSIHAQPALQSMVGMNGSIALSRAYLSIFAPAESKAEKKMTRPVSQIIQQQPQTDDVALPQNKIIGVYCIGQDLTHFLFEPLAELVAFRNGLTYFLRQLTELLGHLVFWKDDTYDFRDPLPFWWSYQICLPLRLLMTNSLMTNPSNIQHATITNGEKHT</sequence>
<dbReference type="InterPro" id="IPR036291">
    <property type="entry name" value="NAD(P)-bd_dom_sf"/>
</dbReference>
<dbReference type="EMBL" id="JAPDRK010000003">
    <property type="protein sequence ID" value="KAJ9614577.1"/>
    <property type="molecule type" value="Genomic_DNA"/>
</dbReference>
<accession>A0AA38XJE5</accession>
<feature type="transmembrane region" description="Helical" evidence="1">
    <location>
        <begin position="12"/>
        <end position="40"/>
    </location>
</feature>
<evidence type="ECO:0000313" key="2">
    <source>
        <dbReference type="EMBL" id="KAJ9614577.1"/>
    </source>
</evidence>
<comment type="caution">
    <text evidence="2">The sequence shown here is derived from an EMBL/GenBank/DDBJ whole genome shotgun (WGS) entry which is preliminary data.</text>
</comment>
<keyword evidence="3" id="KW-1185">Reference proteome</keyword>
<dbReference type="Proteomes" id="UP001172673">
    <property type="component" value="Unassembled WGS sequence"/>
</dbReference>
<evidence type="ECO:0000313" key="3">
    <source>
        <dbReference type="Proteomes" id="UP001172673"/>
    </source>
</evidence>
<organism evidence="2 3">
    <name type="scientific">Cladophialophora chaetospira</name>
    <dbReference type="NCBI Taxonomy" id="386627"/>
    <lineage>
        <taxon>Eukaryota</taxon>
        <taxon>Fungi</taxon>
        <taxon>Dikarya</taxon>
        <taxon>Ascomycota</taxon>
        <taxon>Pezizomycotina</taxon>
        <taxon>Eurotiomycetes</taxon>
        <taxon>Chaetothyriomycetidae</taxon>
        <taxon>Chaetothyriales</taxon>
        <taxon>Herpotrichiellaceae</taxon>
        <taxon>Cladophialophora</taxon>
    </lineage>
</organism>
<gene>
    <name evidence="2" type="ORF">H2200_002714</name>
</gene>
<name>A0AA38XJE5_9EURO</name>
<dbReference type="AlphaFoldDB" id="A0AA38XJE5"/>
<proteinExistence type="predicted"/>
<evidence type="ECO:0000256" key="1">
    <source>
        <dbReference type="SAM" id="Phobius"/>
    </source>
</evidence>
<dbReference type="SUPFAM" id="SSF51735">
    <property type="entry name" value="NAD(P)-binding Rossmann-fold domains"/>
    <property type="match status" value="1"/>
</dbReference>
<reference evidence="2" key="1">
    <citation type="submission" date="2022-10" db="EMBL/GenBank/DDBJ databases">
        <title>Culturing micro-colonial fungi from biological soil crusts in the Mojave desert and describing Neophaeococcomyces mojavensis, and introducing the new genera and species Taxawa tesnikishii.</title>
        <authorList>
            <person name="Kurbessoian T."/>
            <person name="Stajich J.E."/>
        </authorList>
    </citation>
    <scope>NUCLEOTIDE SEQUENCE</scope>
    <source>
        <strain evidence="2">TK_41</strain>
    </source>
</reference>
<keyword evidence="1" id="KW-1133">Transmembrane helix</keyword>
<keyword evidence="1" id="KW-0472">Membrane</keyword>
<evidence type="ECO:0008006" key="4">
    <source>
        <dbReference type="Google" id="ProtNLM"/>
    </source>
</evidence>
<keyword evidence="1" id="KW-0812">Transmembrane</keyword>
<protein>
    <recommendedName>
        <fullName evidence="4">ATP-grasp domain-containing protein</fullName>
    </recommendedName>
</protein>